<keyword evidence="3" id="KW-1185">Reference proteome</keyword>
<keyword evidence="1" id="KW-0812">Transmembrane</keyword>
<gene>
    <name evidence="2" type="ORF">TVAG_004670</name>
</gene>
<dbReference type="PANTHER" id="PTHR16861">
    <property type="entry name" value="GLYCOPROTEIN 38"/>
    <property type="match status" value="1"/>
</dbReference>
<evidence type="ECO:0000313" key="3">
    <source>
        <dbReference type="Proteomes" id="UP000001542"/>
    </source>
</evidence>
<dbReference type="AlphaFoldDB" id="A2DT29"/>
<feature type="transmembrane region" description="Helical" evidence="1">
    <location>
        <begin position="669"/>
        <end position="692"/>
    </location>
</feature>
<dbReference type="Proteomes" id="UP000001542">
    <property type="component" value="Unassembled WGS sequence"/>
</dbReference>
<dbReference type="VEuPathDB" id="TrichDB:TVAG_004670"/>
<keyword evidence="1" id="KW-1133">Transmembrane helix</keyword>
<proteinExistence type="predicted"/>
<protein>
    <submittedName>
        <fullName evidence="2">Uncharacterized protein</fullName>
    </submittedName>
</protein>
<dbReference type="SMR" id="A2DT29"/>
<dbReference type="VEuPathDB" id="TrichDB:TVAGG3_0648850"/>
<evidence type="ECO:0000256" key="1">
    <source>
        <dbReference type="SAM" id="Phobius"/>
    </source>
</evidence>
<name>A2DT29_TRIV3</name>
<accession>A2DT29</accession>
<evidence type="ECO:0000313" key="2">
    <source>
        <dbReference type="EMBL" id="EAY16436.1"/>
    </source>
</evidence>
<dbReference type="PANTHER" id="PTHR16861:SF4">
    <property type="entry name" value="SH3 DOMAIN PROTEIN (AFU_ORTHOLOGUE AFUA_1G13610)"/>
    <property type="match status" value="1"/>
</dbReference>
<dbReference type="InParanoid" id="A2DT29"/>
<reference evidence="2" key="2">
    <citation type="journal article" date="2007" name="Science">
        <title>Draft genome sequence of the sexually transmitted pathogen Trichomonas vaginalis.</title>
        <authorList>
            <person name="Carlton J.M."/>
            <person name="Hirt R.P."/>
            <person name="Silva J.C."/>
            <person name="Delcher A.L."/>
            <person name="Schatz M."/>
            <person name="Zhao Q."/>
            <person name="Wortman J.R."/>
            <person name="Bidwell S.L."/>
            <person name="Alsmark U.C.M."/>
            <person name="Besteiro S."/>
            <person name="Sicheritz-Ponten T."/>
            <person name="Noel C.J."/>
            <person name="Dacks J.B."/>
            <person name="Foster P.G."/>
            <person name="Simillion C."/>
            <person name="Van de Peer Y."/>
            <person name="Miranda-Saavedra D."/>
            <person name="Barton G.J."/>
            <person name="Westrop G.D."/>
            <person name="Mueller S."/>
            <person name="Dessi D."/>
            <person name="Fiori P.L."/>
            <person name="Ren Q."/>
            <person name="Paulsen I."/>
            <person name="Zhang H."/>
            <person name="Bastida-Corcuera F.D."/>
            <person name="Simoes-Barbosa A."/>
            <person name="Brown M.T."/>
            <person name="Hayes R.D."/>
            <person name="Mukherjee M."/>
            <person name="Okumura C.Y."/>
            <person name="Schneider R."/>
            <person name="Smith A.J."/>
            <person name="Vanacova S."/>
            <person name="Villalvazo M."/>
            <person name="Haas B.J."/>
            <person name="Pertea M."/>
            <person name="Feldblyum T.V."/>
            <person name="Utterback T.R."/>
            <person name="Shu C.L."/>
            <person name="Osoegawa K."/>
            <person name="de Jong P.J."/>
            <person name="Hrdy I."/>
            <person name="Horvathova L."/>
            <person name="Zubacova Z."/>
            <person name="Dolezal P."/>
            <person name="Malik S.B."/>
            <person name="Logsdon J.M. Jr."/>
            <person name="Henze K."/>
            <person name="Gupta A."/>
            <person name="Wang C.C."/>
            <person name="Dunne R.L."/>
            <person name="Upcroft J.A."/>
            <person name="Upcroft P."/>
            <person name="White O."/>
            <person name="Salzberg S.L."/>
            <person name="Tang P."/>
            <person name="Chiu C.-H."/>
            <person name="Lee Y.-S."/>
            <person name="Embley T.M."/>
            <person name="Coombs G.H."/>
            <person name="Mottram J.C."/>
            <person name="Tachezy J."/>
            <person name="Fraser-Liggett C.M."/>
            <person name="Johnson P.J."/>
        </authorList>
    </citation>
    <scope>NUCLEOTIDE SEQUENCE [LARGE SCALE GENOMIC DNA]</scope>
    <source>
        <strain evidence="2">G3</strain>
    </source>
</reference>
<keyword evidence="1" id="KW-0472">Membrane</keyword>
<dbReference type="KEGG" id="tva:4774446"/>
<sequence>MFASILLLRLKLNLDNFTLKTLLTKKGIDLSPLDPYPSVKKLVSLAADSKTKISDLINEMSPIIGASYDAIQAGYQKSEMPKFLTNKTALTELINDDVISSETIDTIFTYWTHVSKLIKLFGYSDKKVKSLLQAIKDNNKKYTVEDALDAFDLPSGYAYYIFEAIDKAMNDKDYTIGDIPPHLFIPVDDFMTALKQIPTLIADDHVTLDEFVKELDALITTGVATTLGVRTIIGKTIYLFLSPIVKMIPKSSKDVKSFVSDFVDLYDGIIADTSVPVDVVNKVKEWSVVVELLRASLQTKEIKMPPNAVEFAKTVLPYFDSRVPLSSNLINDYSWAHYIGQNSFPYVIAKGDVPIVYAILTTILEEEVTEANIKETVENIRATLKEKLDITEDIKTKVINYLYAYSSHVSMLDPNVTLNDLVQAVEFEPYDPDTIKATIDAFIHLINKYQSFSTYSTTVVNKLKEIKGVITANTKVIDIVKLFPAGDFISSLLSCANTIDYEANETFDEKAAHFNDLVAFGVKVVPTLDAWVALDSATISQMLNAVVTTSAEGKQFVSNIVKALNEFDSNALHFNGNDIADIFGEDYTNLANSVKEVTKIPYSNTATVLYYATLVNFTESIDSLYSLALEASTGTLKYDTIGEAGSQISNQNEKLNEEYNGKRGLSGGAIFGIVLAVLVVIGAVCFAVWFFVFRGQKKESQSGTEQITLV</sequence>
<reference evidence="2" key="1">
    <citation type="submission" date="2006-10" db="EMBL/GenBank/DDBJ databases">
        <authorList>
            <person name="Amadeo P."/>
            <person name="Zhao Q."/>
            <person name="Wortman J."/>
            <person name="Fraser-Liggett C."/>
            <person name="Carlton J."/>
        </authorList>
    </citation>
    <scope>NUCLEOTIDE SEQUENCE</scope>
    <source>
        <strain evidence="2">G3</strain>
    </source>
</reference>
<organism evidence="2 3">
    <name type="scientific">Trichomonas vaginalis (strain ATCC PRA-98 / G3)</name>
    <dbReference type="NCBI Taxonomy" id="412133"/>
    <lineage>
        <taxon>Eukaryota</taxon>
        <taxon>Metamonada</taxon>
        <taxon>Parabasalia</taxon>
        <taxon>Trichomonadida</taxon>
        <taxon>Trichomonadidae</taxon>
        <taxon>Trichomonas</taxon>
    </lineage>
</organism>
<dbReference type="EMBL" id="DS113242">
    <property type="protein sequence ID" value="EAY16436.1"/>
    <property type="molecule type" value="Genomic_DNA"/>
</dbReference>
<dbReference type="RefSeq" id="XP_001328659.1">
    <property type="nucleotide sequence ID" value="XM_001328624.1"/>
</dbReference>